<keyword evidence="1" id="KW-0472">Membrane</keyword>
<dbReference type="PANTHER" id="PTHR34473">
    <property type="entry name" value="UPF0699 TRANSMEMBRANE PROTEIN YDBS"/>
    <property type="match status" value="1"/>
</dbReference>
<dbReference type="Pfam" id="PF03703">
    <property type="entry name" value="bPH_2"/>
    <property type="match status" value="3"/>
</dbReference>
<reference evidence="3 4" key="1">
    <citation type="journal article" date="2019" name="Int. J. Syst. Evol. Microbiol.">
        <title>The Global Catalogue of Microorganisms (GCM) 10K type strain sequencing project: providing services to taxonomists for standard genome sequencing and annotation.</title>
        <authorList>
            <consortium name="The Broad Institute Genomics Platform"/>
            <consortium name="The Broad Institute Genome Sequencing Center for Infectious Disease"/>
            <person name="Wu L."/>
            <person name="Ma J."/>
        </authorList>
    </citation>
    <scope>NUCLEOTIDE SEQUENCE [LARGE SCALE GENOMIC DNA]</scope>
    <source>
        <strain evidence="3 4">JCM 6921</strain>
    </source>
</reference>
<keyword evidence="4" id="KW-1185">Reference proteome</keyword>
<feature type="transmembrane region" description="Helical" evidence="1">
    <location>
        <begin position="179"/>
        <end position="205"/>
    </location>
</feature>
<protein>
    <submittedName>
        <fullName evidence="3">PH domain-containing protein</fullName>
    </submittedName>
</protein>
<organism evidence="3 4">
    <name type="scientific">Streptomyces glaucosporus</name>
    <dbReference type="NCBI Taxonomy" id="284044"/>
    <lineage>
        <taxon>Bacteria</taxon>
        <taxon>Bacillati</taxon>
        <taxon>Actinomycetota</taxon>
        <taxon>Actinomycetes</taxon>
        <taxon>Kitasatosporales</taxon>
        <taxon>Streptomycetaceae</taxon>
        <taxon>Streptomyces</taxon>
    </lineage>
</organism>
<name>A0ABN3IVD2_9ACTN</name>
<feature type="domain" description="YdbS-like PH" evidence="2">
    <location>
        <begin position="343"/>
        <end position="416"/>
    </location>
</feature>
<evidence type="ECO:0000259" key="2">
    <source>
        <dbReference type="Pfam" id="PF03703"/>
    </source>
</evidence>
<dbReference type="InterPro" id="IPR005182">
    <property type="entry name" value="YdbS-like_PH"/>
</dbReference>
<dbReference type="InterPro" id="IPR014529">
    <property type="entry name" value="UCP026631"/>
</dbReference>
<dbReference type="Proteomes" id="UP001500058">
    <property type="component" value="Unassembled WGS sequence"/>
</dbReference>
<comment type="caution">
    <text evidence="3">The sequence shown here is derived from an EMBL/GenBank/DDBJ whole genome shotgun (WGS) entry which is preliminary data.</text>
</comment>
<dbReference type="PIRSF" id="PIRSF026631">
    <property type="entry name" value="UCP026631"/>
    <property type="match status" value="1"/>
</dbReference>
<keyword evidence="1" id="KW-0812">Transmembrane</keyword>
<feature type="domain" description="YdbS-like PH" evidence="2">
    <location>
        <begin position="70"/>
        <end position="147"/>
    </location>
</feature>
<sequence length="438" mass="47683">MALPKRPEGRRLHPVTPWRRAWAPVAALLAFAVQNPDRAREGAESLSPGWLLAGLAVLLPAAAAYGFLSWWMTSYLVTDTELRVRTGLLFRRVAHIRLDRLQAIDVGRPLLARLVGVAKLKLDVVGTDKKDELAFLSEREAVALRAELLARAAGMAPEAAPEAGEAPARELLRVDTRTLAVSLLLLGTTWGLLVPAAVVPVLVWWASGSPWPALAAAVPLLGGVWRNGLGRFLTEFDWVVAESPDGVRIDHGLLDRAHSTVPPGRVQAVRIVEPWLWRRRGWVRVELEVAAGGNESGVLLPVAGREAALGVLGRILPGVDPARAEASLTPVPRRARWVLPLWWRGHGHGVTESVFASRRGLLCRTLSLVPHAKVQSVRLTQGPWARARGLADVHVDHGANGTVAARLRDAEEARAVVAAQAERSRTGRRLARPERWLT</sequence>
<dbReference type="EMBL" id="BAAATJ010000030">
    <property type="protein sequence ID" value="GAA2413658.1"/>
    <property type="molecule type" value="Genomic_DNA"/>
</dbReference>
<feature type="transmembrane region" description="Helical" evidence="1">
    <location>
        <begin position="49"/>
        <end position="68"/>
    </location>
</feature>
<evidence type="ECO:0000256" key="1">
    <source>
        <dbReference type="SAM" id="Phobius"/>
    </source>
</evidence>
<dbReference type="PANTHER" id="PTHR34473:SF2">
    <property type="entry name" value="UPF0699 TRANSMEMBRANE PROTEIN YDBT"/>
    <property type="match status" value="1"/>
</dbReference>
<dbReference type="RefSeq" id="WP_344633298.1">
    <property type="nucleotide sequence ID" value="NZ_BAAATJ010000030.1"/>
</dbReference>
<proteinExistence type="predicted"/>
<evidence type="ECO:0000313" key="3">
    <source>
        <dbReference type="EMBL" id="GAA2413658.1"/>
    </source>
</evidence>
<evidence type="ECO:0000313" key="4">
    <source>
        <dbReference type="Proteomes" id="UP001500058"/>
    </source>
</evidence>
<feature type="domain" description="YdbS-like PH" evidence="2">
    <location>
        <begin position="243"/>
        <end position="308"/>
    </location>
</feature>
<keyword evidence="1" id="KW-1133">Transmembrane helix</keyword>
<accession>A0ABN3IVD2</accession>
<gene>
    <name evidence="3" type="ORF">GCM10010420_49030</name>
</gene>